<proteinExistence type="predicted"/>
<comment type="caution">
    <text evidence="3">The sequence shown here is derived from an EMBL/GenBank/DDBJ whole genome shotgun (WGS) entry which is preliminary data.</text>
</comment>
<dbReference type="GO" id="GO:0016757">
    <property type="term" value="F:glycosyltransferase activity"/>
    <property type="evidence" value="ECO:0007669"/>
    <property type="project" value="UniProtKB-KW"/>
</dbReference>
<organism evidence="3 4">
    <name type="scientific">Paenibacillus baimaensis</name>
    <dbReference type="NCBI Taxonomy" id="2982185"/>
    <lineage>
        <taxon>Bacteria</taxon>
        <taxon>Bacillati</taxon>
        <taxon>Bacillota</taxon>
        <taxon>Bacilli</taxon>
        <taxon>Bacillales</taxon>
        <taxon>Paenibacillaceae</taxon>
        <taxon>Paenibacillus</taxon>
    </lineage>
</organism>
<dbReference type="PANTHER" id="PTHR45947">
    <property type="entry name" value="SULFOQUINOVOSYL TRANSFERASE SQD2"/>
    <property type="match status" value="1"/>
</dbReference>
<sequence>MEGQDVRVLLVLDAFDIGGTETHVLSLAKELIKQGSSVFVTGDPGPLESKFKMLNCKIYKEKTNKQKLENWIRINKINVIHAHLQSSGRIAVQLSQELNIPLVYTFHGIFYNPSESMELFKQCSIEPTLISVSVPVQNHLKQSGITTVFIPNGIDMKEFRPYKSNLRRKLNIPNKSKVILYASRLEDTKYEICNLLLDASEEKLLDALPNLYLLIAGGGMNAERIKKRINDKINSKRIQYIGNRKDMSELYSICDYVVGTGRVALEAISCECPVIAIGTEGTFGLVTLDNFNEALNYYFCDHKCYLPMDQKHITKAILDGVHYKVQHANWKKELRQNMKKSMDISIVTKRIFNIYRTRVLEMREK</sequence>
<dbReference type="PANTHER" id="PTHR45947:SF3">
    <property type="entry name" value="SULFOQUINOVOSYL TRANSFERASE SQD2"/>
    <property type="match status" value="1"/>
</dbReference>
<accession>A0ABT2UBD3</accession>
<dbReference type="EMBL" id="JAOQIO010000016">
    <property type="protein sequence ID" value="MCU6791940.1"/>
    <property type="molecule type" value="Genomic_DNA"/>
</dbReference>
<feature type="domain" description="Glycosyl transferase family 1" evidence="1">
    <location>
        <begin position="165"/>
        <end position="282"/>
    </location>
</feature>
<dbReference type="InterPro" id="IPR028098">
    <property type="entry name" value="Glyco_trans_4-like_N"/>
</dbReference>
<dbReference type="EC" id="2.4.-.-" evidence="3"/>
<dbReference type="SUPFAM" id="SSF53756">
    <property type="entry name" value="UDP-Glycosyltransferase/glycogen phosphorylase"/>
    <property type="match status" value="1"/>
</dbReference>
<gene>
    <name evidence="3" type="ORF">OB236_07355</name>
</gene>
<dbReference type="Pfam" id="PF00534">
    <property type="entry name" value="Glycos_transf_1"/>
    <property type="match status" value="1"/>
</dbReference>
<keyword evidence="4" id="KW-1185">Reference proteome</keyword>
<name>A0ABT2UBD3_9BACL</name>
<dbReference type="Pfam" id="PF13439">
    <property type="entry name" value="Glyco_transf_4"/>
    <property type="match status" value="1"/>
</dbReference>
<evidence type="ECO:0000313" key="4">
    <source>
        <dbReference type="Proteomes" id="UP001652445"/>
    </source>
</evidence>
<evidence type="ECO:0000259" key="2">
    <source>
        <dbReference type="Pfam" id="PF13439"/>
    </source>
</evidence>
<dbReference type="Gene3D" id="3.40.50.2000">
    <property type="entry name" value="Glycogen Phosphorylase B"/>
    <property type="match status" value="2"/>
</dbReference>
<dbReference type="InterPro" id="IPR001296">
    <property type="entry name" value="Glyco_trans_1"/>
</dbReference>
<dbReference type="InterPro" id="IPR050194">
    <property type="entry name" value="Glycosyltransferase_grp1"/>
</dbReference>
<dbReference type="Proteomes" id="UP001652445">
    <property type="component" value="Unassembled WGS sequence"/>
</dbReference>
<evidence type="ECO:0000313" key="3">
    <source>
        <dbReference type="EMBL" id="MCU6791940.1"/>
    </source>
</evidence>
<reference evidence="3 4" key="1">
    <citation type="submission" date="2022-09" db="EMBL/GenBank/DDBJ databases">
        <authorList>
            <person name="Han X.L."/>
            <person name="Wang Q."/>
            <person name="Lu T."/>
        </authorList>
    </citation>
    <scope>NUCLEOTIDE SEQUENCE [LARGE SCALE GENOMIC DNA]</scope>
    <source>
        <strain evidence="3 4">WQ 127069</strain>
    </source>
</reference>
<keyword evidence="3" id="KW-0808">Transferase</keyword>
<feature type="domain" description="Glycosyltransferase subfamily 4-like N-terminal" evidence="2">
    <location>
        <begin position="17"/>
        <end position="156"/>
    </location>
</feature>
<keyword evidence="3" id="KW-0328">Glycosyltransferase</keyword>
<dbReference type="RefSeq" id="WP_262683353.1">
    <property type="nucleotide sequence ID" value="NZ_JAOQIO010000016.1"/>
</dbReference>
<protein>
    <submittedName>
        <fullName evidence="3">Glycosyltransferase</fullName>
        <ecNumber evidence="3">2.4.-.-</ecNumber>
    </submittedName>
</protein>
<evidence type="ECO:0000259" key="1">
    <source>
        <dbReference type="Pfam" id="PF00534"/>
    </source>
</evidence>